<dbReference type="EMBL" id="SRSO01000026">
    <property type="protein sequence ID" value="TGV01234.1"/>
    <property type="molecule type" value="Genomic_DNA"/>
</dbReference>
<organism evidence="1 2">
    <name type="scientific">Flavivirga rizhaonensis</name>
    <dbReference type="NCBI Taxonomy" id="2559571"/>
    <lineage>
        <taxon>Bacteria</taxon>
        <taxon>Pseudomonadati</taxon>
        <taxon>Bacteroidota</taxon>
        <taxon>Flavobacteriia</taxon>
        <taxon>Flavobacteriales</taxon>
        <taxon>Flavobacteriaceae</taxon>
        <taxon>Flavivirga</taxon>
    </lineage>
</organism>
<comment type="caution">
    <text evidence="1">The sequence shown here is derived from an EMBL/GenBank/DDBJ whole genome shotgun (WGS) entry which is preliminary data.</text>
</comment>
<protein>
    <submittedName>
        <fullName evidence="1">Uncharacterized protein</fullName>
    </submittedName>
</protein>
<gene>
    <name evidence="1" type="ORF">EM932_16480</name>
</gene>
<evidence type="ECO:0000313" key="1">
    <source>
        <dbReference type="EMBL" id="TGV01234.1"/>
    </source>
</evidence>
<dbReference type="AlphaFoldDB" id="A0A4V3P4F2"/>
<evidence type="ECO:0000313" key="2">
    <source>
        <dbReference type="Proteomes" id="UP000307602"/>
    </source>
</evidence>
<keyword evidence="2" id="KW-1185">Reference proteome</keyword>
<sequence length="212" mass="25245">MKAIHYFQVESDPFEDIDTLKKELLKYQKFKFLDYFPRDEQRKYLLKYGITNTINPKYSEFFGTPRDDRDLFINVLQNFLDNVITANSLVIVDSYIFPKNYDDEYSDLLVDILKKYIPKLNSLMFITKNNFHRPLQLDIFNKIKELKNHIVLDLRHSELFHDRFWLSDKSNQGIFMGTSLNGLGKKFTLIDYINSEDVSLIFQELQAENLLS</sequence>
<accession>A0A4V3P4F2</accession>
<reference evidence="1 2" key="1">
    <citation type="submission" date="2019-04" db="EMBL/GenBank/DDBJ databases">
        <authorList>
            <person name="Liu A."/>
        </authorList>
    </citation>
    <scope>NUCLEOTIDE SEQUENCE [LARGE SCALE GENOMIC DNA]</scope>
    <source>
        <strain evidence="1 2">RZ03</strain>
    </source>
</reference>
<dbReference type="OrthoDB" id="7063626at2"/>
<dbReference type="RefSeq" id="WP_135878305.1">
    <property type="nucleotide sequence ID" value="NZ_SRSO01000026.1"/>
</dbReference>
<name>A0A4V3P4F2_9FLAO</name>
<dbReference type="Proteomes" id="UP000307602">
    <property type="component" value="Unassembled WGS sequence"/>
</dbReference>
<proteinExistence type="predicted"/>